<protein>
    <submittedName>
        <fullName evidence="2">Uncharacterized protein</fullName>
    </submittedName>
</protein>
<reference evidence="2 5" key="3">
    <citation type="submission" date="2014-08" db="EMBL/GenBank/DDBJ databases">
        <title>First Complete Genome Sequence of the Shellfish Pathogen Vibrio tubiashii.</title>
        <authorList>
            <person name="Richards G.P."/>
            <person name="Needleman D.S."/>
            <person name="Watson M.A."/>
            <person name="Bono J.L."/>
        </authorList>
    </citation>
    <scope>NUCLEOTIDE SEQUENCE [LARGE SCALE GENOMIC DNA]</scope>
    <source>
        <strain evidence="2 5">ATCC 19109</strain>
        <plasmid evidence="2">p48</plasmid>
        <plasmid evidence="5">Plasmid p48</plasmid>
    </source>
</reference>
<geneLocation type="plasmid" evidence="2 5">
    <name>p48</name>
</geneLocation>
<dbReference type="EMBL" id="AFWI01000154">
    <property type="protein sequence ID" value="EGU54451.1"/>
    <property type="molecule type" value="Genomic_DNA"/>
</dbReference>
<evidence type="ECO:0000313" key="4">
    <source>
        <dbReference type="Proteomes" id="UP000003836"/>
    </source>
</evidence>
<gene>
    <name evidence="2" type="ORF">IX91_26045</name>
    <name evidence="3" type="ORF">VITU9109_02717</name>
</gene>
<sequence>MKIVFIYVVSILTWLALAVWHLEPGGVFETFDSVRHFGLGYWLGVFFLIVSFGILVFFLRRDVSRFIESKLKENK</sequence>
<name>F9T6P6_9VIBR</name>
<evidence type="ECO:0000313" key="2">
    <source>
        <dbReference type="EMBL" id="AIW17522.1"/>
    </source>
</evidence>
<keyword evidence="1" id="KW-1133">Transmembrane helix</keyword>
<reference evidence="3" key="1">
    <citation type="submission" date="2011-08" db="EMBL/GenBank/DDBJ databases">
        <authorList>
            <person name="Hoffman M."/>
            <person name="Strain E.A."/>
            <person name="Brown E."/>
            <person name="Allard M.W."/>
        </authorList>
    </citation>
    <scope>NUCLEOTIDE SEQUENCE</scope>
    <source>
        <strain evidence="3">ATCC 19109</strain>
    </source>
</reference>
<dbReference type="Proteomes" id="UP000030071">
    <property type="component" value="Plasmid p48"/>
</dbReference>
<evidence type="ECO:0000313" key="3">
    <source>
        <dbReference type="EMBL" id="EGU54451.1"/>
    </source>
</evidence>
<dbReference type="Proteomes" id="UP000003836">
    <property type="component" value="Unassembled WGS sequence"/>
</dbReference>
<dbReference type="PATRIC" id="fig|1051646.9.peg.5080"/>
<dbReference type="KEGG" id="vtu:IX91_26045"/>
<keyword evidence="4" id="KW-1185">Reference proteome</keyword>
<dbReference type="AlphaFoldDB" id="F9T6P6"/>
<accession>F9T6P6</accession>
<organism evidence="2 5">
    <name type="scientific">Vibrio tubiashii ATCC 19109</name>
    <dbReference type="NCBI Taxonomy" id="1051646"/>
    <lineage>
        <taxon>Bacteria</taxon>
        <taxon>Pseudomonadati</taxon>
        <taxon>Pseudomonadota</taxon>
        <taxon>Gammaproteobacteria</taxon>
        <taxon>Vibrionales</taxon>
        <taxon>Vibrionaceae</taxon>
        <taxon>Vibrio</taxon>
        <taxon>Vibrio oreintalis group</taxon>
    </lineage>
</organism>
<keyword evidence="2" id="KW-0614">Plasmid</keyword>
<feature type="transmembrane region" description="Helical" evidence="1">
    <location>
        <begin position="42"/>
        <end position="59"/>
    </location>
</feature>
<keyword evidence="1" id="KW-0812">Transmembrane</keyword>
<dbReference type="HOGENOM" id="CLU_2670151_0_0_6"/>
<reference evidence="3 4" key="2">
    <citation type="journal article" date="2012" name="Int. J. Syst. Evol. Microbiol.">
        <title>Vibrio caribbeanicus sp. nov., isolated from the marine sponge Scleritoderma cyanea.</title>
        <authorList>
            <person name="Hoffmann M."/>
            <person name="Monday S.R."/>
            <person name="Allard M.W."/>
            <person name="Strain E.A."/>
            <person name="Whittaker P."/>
            <person name="Naum M."/>
            <person name="McCarthy P.J."/>
            <person name="Lopez J.V."/>
            <person name="Fischer M."/>
            <person name="Brown E.W."/>
        </authorList>
    </citation>
    <scope>NUCLEOTIDE SEQUENCE [LARGE SCALE GENOMIC DNA]</scope>
    <source>
        <strain evidence="3 4">ATCC 19109</strain>
    </source>
</reference>
<proteinExistence type="predicted"/>
<evidence type="ECO:0000256" key="1">
    <source>
        <dbReference type="SAM" id="Phobius"/>
    </source>
</evidence>
<evidence type="ECO:0000313" key="5">
    <source>
        <dbReference type="Proteomes" id="UP000030071"/>
    </source>
</evidence>
<keyword evidence="1" id="KW-0472">Membrane</keyword>
<dbReference type="EMBL" id="CP009359">
    <property type="protein sequence ID" value="AIW17522.1"/>
    <property type="molecule type" value="Genomic_DNA"/>
</dbReference>